<evidence type="ECO:0000259" key="1">
    <source>
        <dbReference type="Pfam" id="PF08241"/>
    </source>
</evidence>
<dbReference type="EMBL" id="FOFR01000025">
    <property type="protein sequence ID" value="SES18026.1"/>
    <property type="molecule type" value="Genomic_DNA"/>
</dbReference>
<dbReference type="Gene3D" id="3.40.50.150">
    <property type="entry name" value="Vaccinia Virus protein VP39"/>
    <property type="match status" value="1"/>
</dbReference>
<dbReference type="InterPro" id="IPR013216">
    <property type="entry name" value="Methyltransf_11"/>
</dbReference>
<dbReference type="InterPro" id="IPR029063">
    <property type="entry name" value="SAM-dependent_MTases_sf"/>
</dbReference>
<evidence type="ECO:0000313" key="2">
    <source>
        <dbReference type="EMBL" id="SES18026.1"/>
    </source>
</evidence>
<reference evidence="3" key="1">
    <citation type="submission" date="2016-10" db="EMBL/GenBank/DDBJ databases">
        <authorList>
            <person name="Varghese N."/>
            <person name="Submissions S."/>
        </authorList>
    </citation>
    <scope>NUCLEOTIDE SEQUENCE [LARGE SCALE GENOMIC DNA]</scope>
    <source>
        <strain evidence="3">CGMCC 4.3525</strain>
    </source>
</reference>
<dbReference type="SUPFAM" id="SSF53335">
    <property type="entry name" value="S-adenosyl-L-methionine-dependent methyltransferases"/>
    <property type="match status" value="1"/>
</dbReference>
<dbReference type="GO" id="GO:0032259">
    <property type="term" value="P:methylation"/>
    <property type="evidence" value="ECO:0007669"/>
    <property type="project" value="UniProtKB-KW"/>
</dbReference>
<dbReference type="STRING" id="402600.SAMN05216188_12514"/>
<feature type="domain" description="Methyltransferase type 11" evidence="1">
    <location>
        <begin position="51"/>
        <end position="136"/>
    </location>
</feature>
<organism evidence="2 3">
    <name type="scientific">Lentzea xinjiangensis</name>
    <dbReference type="NCBI Taxonomy" id="402600"/>
    <lineage>
        <taxon>Bacteria</taxon>
        <taxon>Bacillati</taxon>
        <taxon>Actinomycetota</taxon>
        <taxon>Actinomycetes</taxon>
        <taxon>Pseudonocardiales</taxon>
        <taxon>Pseudonocardiaceae</taxon>
        <taxon>Lentzea</taxon>
    </lineage>
</organism>
<keyword evidence="2" id="KW-0808">Transferase</keyword>
<accession>A0A1H9V8B2</accession>
<sequence>MTRGSAVPADYDTDPGRFEANALSTSLFSRDGDIHAGVAARIAARGCSLALDVGGGTGVLARLLLDRSVPAVVVDRAHHVARAPGPAVRADALSLPFRANAFDAAAALWVLHHVTDPAAALTEISRVLRPGGVLVVSTSSRWNDPELAWALPRWGEPTSFDAEDAPGLLDPLFEVDELTVWNAPPMTLPNRAAVALFLRGRHVPERKAVDLAEHTQVPLVLTKRGLVVWARKRHGRSRSRP</sequence>
<dbReference type="PANTHER" id="PTHR43591">
    <property type="entry name" value="METHYLTRANSFERASE"/>
    <property type="match status" value="1"/>
</dbReference>
<keyword evidence="2" id="KW-0489">Methyltransferase</keyword>
<protein>
    <submittedName>
        <fullName evidence="2">Methyltransferase domain-containing protein</fullName>
    </submittedName>
</protein>
<name>A0A1H9V8B2_9PSEU</name>
<dbReference type="Proteomes" id="UP000199352">
    <property type="component" value="Unassembled WGS sequence"/>
</dbReference>
<gene>
    <name evidence="2" type="ORF">SAMN05216188_12514</name>
</gene>
<dbReference type="AlphaFoldDB" id="A0A1H9V8B2"/>
<dbReference type="PANTHER" id="PTHR43591:SF24">
    <property type="entry name" value="2-METHOXY-6-POLYPRENYL-1,4-BENZOQUINOL METHYLASE, MITOCHONDRIAL"/>
    <property type="match status" value="1"/>
</dbReference>
<proteinExistence type="predicted"/>
<evidence type="ECO:0000313" key="3">
    <source>
        <dbReference type="Proteomes" id="UP000199352"/>
    </source>
</evidence>
<dbReference type="RefSeq" id="WP_177221570.1">
    <property type="nucleotide sequence ID" value="NZ_FOFR01000025.1"/>
</dbReference>
<keyword evidence="3" id="KW-1185">Reference proteome</keyword>
<dbReference type="CDD" id="cd02440">
    <property type="entry name" value="AdoMet_MTases"/>
    <property type="match status" value="1"/>
</dbReference>
<dbReference type="Pfam" id="PF08241">
    <property type="entry name" value="Methyltransf_11"/>
    <property type="match status" value="1"/>
</dbReference>
<dbReference type="GO" id="GO:0008757">
    <property type="term" value="F:S-adenosylmethionine-dependent methyltransferase activity"/>
    <property type="evidence" value="ECO:0007669"/>
    <property type="project" value="InterPro"/>
</dbReference>